<proteinExistence type="predicted"/>
<keyword evidence="14" id="KW-0695">RNA-directed DNA polymerase</keyword>
<comment type="caution">
    <text evidence="21">The sequence shown here is derived from an EMBL/GenBank/DDBJ whole genome shotgun (WGS) entry which is preliminary data.</text>
</comment>
<dbReference type="OrthoDB" id="3544839at2759"/>
<feature type="non-terminal residue" evidence="21">
    <location>
        <position position="1"/>
    </location>
</feature>
<evidence type="ECO:0000256" key="6">
    <source>
        <dbReference type="ARBA" id="ARBA00022722"/>
    </source>
</evidence>
<evidence type="ECO:0000256" key="17">
    <source>
        <dbReference type="ARBA" id="ARBA00023172"/>
    </source>
</evidence>
<keyword evidence="12" id="KW-0460">Magnesium</keyword>
<reference evidence="21" key="1">
    <citation type="submission" date="2021-03" db="EMBL/GenBank/DDBJ databases">
        <title>Draft genome sequence of rust myrtle Austropuccinia psidii MF-1, a brazilian biotype.</title>
        <authorList>
            <person name="Quecine M.C."/>
            <person name="Pachon D.M.R."/>
            <person name="Bonatelli M.L."/>
            <person name="Correr F.H."/>
            <person name="Franceschini L.M."/>
            <person name="Leite T.F."/>
            <person name="Margarido G.R.A."/>
            <person name="Almeida C.A."/>
            <person name="Ferrarezi J.A."/>
            <person name="Labate C.A."/>
        </authorList>
    </citation>
    <scope>NUCLEOTIDE SEQUENCE</scope>
    <source>
        <strain evidence="21">MF-1</strain>
    </source>
</reference>
<gene>
    <name evidence="21" type="ORF">O181_089206</name>
</gene>
<protein>
    <recommendedName>
        <fullName evidence="20">CCHC-type domain-containing protein</fullName>
    </recommendedName>
</protein>
<evidence type="ECO:0000313" key="21">
    <source>
        <dbReference type="EMBL" id="MBW0549491.1"/>
    </source>
</evidence>
<dbReference type="InterPro" id="IPR039537">
    <property type="entry name" value="Retrotran_Ty1/copia-like"/>
</dbReference>
<keyword evidence="18" id="KW-0863">Zinc-finger</keyword>
<evidence type="ECO:0000256" key="16">
    <source>
        <dbReference type="ARBA" id="ARBA00023113"/>
    </source>
</evidence>
<evidence type="ECO:0000256" key="15">
    <source>
        <dbReference type="ARBA" id="ARBA00022932"/>
    </source>
</evidence>
<dbReference type="Pfam" id="PF22936">
    <property type="entry name" value="Pol_BBD"/>
    <property type="match status" value="1"/>
</dbReference>
<evidence type="ECO:0000256" key="1">
    <source>
        <dbReference type="ARBA" id="ARBA00002180"/>
    </source>
</evidence>
<evidence type="ECO:0000256" key="3">
    <source>
        <dbReference type="ARBA" id="ARBA00022664"/>
    </source>
</evidence>
<dbReference type="Pfam" id="PF13976">
    <property type="entry name" value="gag_pre-integrs"/>
    <property type="match status" value="1"/>
</dbReference>
<dbReference type="GO" id="GO:0003964">
    <property type="term" value="F:RNA-directed DNA polymerase activity"/>
    <property type="evidence" value="ECO:0007669"/>
    <property type="project" value="UniProtKB-KW"/>
</dbReference>
<dbReference type="GO" id="GO:0003676">
    <property type="term" value="F:nucleic acid binding"/>
    <property type="evidence" value="ECO:0007669"/>
    <property type="project" value="InterPro"/>
</dbReference>
<dbReference type="PANTHER" id="PTHR42648:SF11">
    <property type="entry name" value="TRANSPOSON TY4-P GAG-POL POLYPROTEIN"/>
    <property type="match status" value="1"/>
</dbReference>
<keyword evidence="15" id="KW-0808">Transferase</keyword>
<keyword evidence="17" id="KW-0233">DNA recombination</keyword>
<dbReference type="InterPro" id="IPR036397">
    <property type="entry name" value="RNaseH_sf"/>
</dbReference>
<evidence type="ECO:0000313" key="22">
    <source>
        <dbReference type="Proteomes" id="UP000765509"/>
    </source>
</evidence>
<keyword evidence="10" id="KW-0378">Hydrolase</keyword>
<keyword evidence="5" id="KW-0548">Nucleotidyltransferase</keyword>
<dbReference type="PANTHER" id="PTHR42648">
    <property type="entry name" value="TRANSPOSASE, PUTATIVE-RELATED"/>
    <property type="match status" value="1"/>
</dbReference>
<accession>A0A9Q3IT17</accession>
<keyword evidence="3" id="KW-0507">mRNA processing</keyword>
<dbReference type="InterPro" id="IPR001878">
    <property type="entry name" value="Znf_CCHC"/>
</dbReference>
<organism evidence="21 22">
    <name type="scientific">Austropuccinia psidii MF-1</name>
    <dbReference type="NCBI Taxonomy" id="1389203"/>
    <lineage>
        <taxon>Eukaryota</taxon>
        <taxon>Fungi</taxon>
        <taxon>Dikarya</taxon>
        <taxon>Basidiomycota</taxon>
        <taxon>Pucciniomycotina</taxon>
        <taxon>Pucciniomycetes</taxon>
        <taxon>Pucciniales</taxon>
        <taxon>Sphaerophragmiaceae</taxon>
        <taxon>Austropuccinia</taxon>
    </lineage>
</organism>
<dbReference type="GO" id="GO:0008233">
    <property type="term" value="F:peptidase activity"/>
    <property type="evidence" value="ECO:0007669"/>
    <property type="project" value="UniProtKB-KW"/>
</dbReference>
<keyword evidence="13" id="KW-0229">DNA integration</keyword>
<keyword evidence="18" id="KW-0862">Zinc</keyword>
<evidence type="ECO:0000256" key="10">
    <source>
        <dbReference type="ARBA" id="ARBA00022801"/>
    </source>
</evidence>
<keyword evidence="11" id="KW-0067">ATP-binding</keyword>
<evidence type="ECO:0000256" key="5">
    <source>
        <dbReference type="ARBA" id="ARBA00022695"/>
    </source>
</evidence>
<evidence type="ECO:0000256" key="2">
    <source>
        <dbReference type="ARBA" id="ARBA00022612"/>
    </source>
</evidence>
<keyword evidence="8" id="KW-0547">Nucleotide-binding</keyword>
<dbReference type="GO" id="GO:0015074">
    <property type="term" value="P:DNA integration"/>
    <property type="evidence" value="ECO:0007669"/>
    <property type="project" value="UniProtKB-KW"/>
</dbReference>
<keyword evidence="2" id="KW-1188">Viral release from host cell</keyword>
<dbReference type="InterPro" id="IPR054722">
    <property type="entry name" value="PolX-like_BBD"/>
</dbReference>
<dbReference type="Gene3D" id="3.30.420.10">
    <property type="entry name" value="Ribonuclease H-like superfamily/Ribonuclease H"/>
    <property type="match status" value="1"/>
</dbReference>
<dbReference type="PROSITE" id="PS50158">
    <property type="entry name" value="ZF_CCHC"/>
    <property type="match status" value="1"/>
</dbReference>
<dbReference type="GO" id="GO:0006310">
    <property type="term" value="P:DNA recombination"/>
    <property type="evidence" value="ECO:0007669"/>
    <property type="project" value="UniProtKB-KW"/>
</dbReference>
<dbReference type="InterPro" id="IPR036875">
    <property type="entry name" value="Znf_CCHC_sf"/>
</dbReference>
<keyword evidence="16" id="KW-0917">Virion maturation</keyword>
<dbReference type="GO" id="GO:0004519">
    <property type="term" value="F:endonuclease activity"/>
    <property type="evidence" value="ECO:0007669"/>
    <property type="project" value="UniProtKB-KW"/>
</dbReference>
<name>A0A9Q3IT17_9BASI</name>
<dbReference type="InterPro" id="IPR025724">
    <property type="entry name" value="GAG-pre-integrase_dom"/>
</dbReference>
<dbReference type="EMBL" id="AVOT02054837">
    <property type="protein sequence ID" value="MBW0549491.1"/>
    <property type="molecule type" value="Genomic_DNA"/>
</dbReference>
<evidence type="ECO:0000256" key="7">
    <source>
        <dbReference type="ARBA" id="ARBA00022723"/>
    </source>
</evidence>
<dbReference type="InterPro" id="IPR012337">
    <property type="entry name" value="RNaseH-like_sf"/>
</dbReference>
<keyword evidence="9" id="KW-0255">Endonuclease</keyword>
<evidence type="ECO:0000256" key="8">
    <source>
        <dbReference type="ARBA" id="ARBA00022741"/>
    </source>
</evidence>
<evidence type="ECO:0000256" key="19">
    <source>
        <dbReference type="SAM" id="MobiDB-lite"/>
    </source>
</evidence>
<evidence type="ECO:0000256" key="12">
    <source>
        <dbReference type="ARBA" id="ARBA00022842"/>
    </source>
</evidence>
<keyword evidence="6" id="KW-0540">Nuclease</keyword>
<feature type="compositionally biased region" description="Polar residues" evidence="19">
    <location>
        <begin position="1"/>
        <end position="11"/>
    </location>
</feature>
<evidence type="ECO:0000256" key="11">
    <source>
        <dbReference type="ARBA" id="ARBA00022840"/>
    </source>
</evidence>
<dbReference type="SUPFAM" id="SSF57756">
    <property type="entry name" value="Retrovirus zinc finger-like domains"/>
    <property type="match status" value="1"/>
</dbReference>
<evidence type="ECO:0000256" key="9">
    <source>
        <dbReference type="ARBA" id="ARBA00022759"/>
    </source>
</evidence>
<evidence type="ECO:0000256" key="18">
    <source>
        <dbReference type="PROSITE-ProRule" id="PRU00047"/>
    </source>
</evidence>
<dbReference type="GO" id="GO:0006397">
    <property type="term" value="P:mRNA processing"/>
    <property type="evidence" value="ECO:0007669"/>
    <property type="project" value="UniProtKB-KW"/>
</dbReference>
<evidence type="ECO:0000256" key="4">
    <source>
        <dbReference type="ARBA" id="ARBA00022670"/>
    </source>
</evidence>
<dbReference type="Gene3D" id="4.10.60.10">
    <property type="entry name" value="Zinc finger, CCHC-type"/>
    <property type="match status" value="1"/>
</dbReference>
<dbReference type="AlphaFoldDB" id="A0A9Q3IT17"/>
<dbReference type="Proteomes" id="UP000765509">
    <property type="component" value="Unassembled WGS sequence"/>
</dbReference>
<evidence type="ECO:0000256" key="13">
    <source>
        <dbReference type="ARBA" id="ARBA00022908"/>
    </source>
</evidence>
<dbReference type="GO" id="GO:0005524">
    <property type="term" value="F:ATP binding"/>
    <property type="evidence" value="ECO:0007669"/>
    <property type="project" value="UniProtKB-KW"/>
</dbReference>
<dbReference type="SMART" id="SM00343">
    <property type="entry name" value="ZnF_C2HC"/>
    <property type="match status" value="1"/>
</dbReference>
<evidence type="ECO:0000256" key="14">
    <source>
        <dbReference type="ARBA" id="ARBA00022918"/>
    </source>
</evidence>
<feature type="compositionally biased region" description="Polar residues" evidence="19">
    <location>
        <begin position="21"/>
        <end position="31"/>
    </location>
</feature>
<sequence>DTTHNLNANRQHTSHSRSALPKSQSYTKRTRHYNTNNPCHYCGEVGHWSPDCPTKAKAANARNRSRQSSATIASMGIVPTLEEDDALLDSGATHLVVGNISLFTSLKSTDMVLSIASSHLFKVNGIGKIQLNTPNGTIKINNVLYCKHISGTISSLGHLLNEGFKVNFQHEDFFISKDNILFRTCKRDNCWFITFHHDYPSSIRLAHITANSPVSILNDNWTDDVNLLWHRRLGHFSIRNLNLMMKLNAATGIPKRTLLPIKLCHPCSIAKSQHRPVKSPSRKIIQQPGDLIVADLMGPFPPSINDKKYALVIQDAFSRVTVAIALSDKSELKTDSFNGCCNF</sequence>
<feature type="domain" description="CCHC-type" evidence="20">
    <location>
        <begin position="39"/>
        <end position="53"/>
    </location>
</feature>
<evidence type="ECO:0000259" key="20">
    <source>
        <dbReference type="PROSITE" id="PS50158"/>
    </source>
</evidence>
<dbReference type="Pfam" id="PF00098">
    <property type="entry name" value="zf-CCHC"/>
    <property type="match status" value="1"/>
</dbReference>
<keyword evidence="4" id="KW-0645">Protease</keyword>
<dbReference type="GO" id="GO:0003887">
    <property type="term" value="F:DNA-directed DNA polymerase activity"/>
    <property type="evidence" value="ECO:0007669"/>
    <property type="project" value="UniProtKB-KW"/>
</dbReference>
<comment type="function">
    <text evidence="1">The aspartyl protease (PR) mediates the proteolytic cleavages of the Gag and Gag-Pol polyproteins after assembly of the VLP.</text>
</comment>
<dbReference type="GO" id="GO:0008270">
    <property type="term" value="F:zinc ion binding"/>
    <property type="evidence" value="ECO:0007669"/>
    <property type="project" value="UniProtKB-KW"/>
</dbReference>
<keyword evidence="15" id="KW-0239">DNA-directed DNA polymerase</keyword>
<feature type="region of interest" description="Disordered" evidence="19">
    <location>
        <begin position="1"/>
        <end position="31"/>
    </location>
</feature>
<keyword evidence="22" id="KW-1185">Reference proteome</keyword>
<dbReference type="GO" id="GO:0006508">
    <property type="term" value="P:proteolysis"/>
    <property type="evidence" value="ECO:0007669"/>
    <property type="project" value="UniProtKB-KW"/>
</dbReference>
<keyword evidence="7" id="KW-0479">Metal-binding</keyword>
<dbReference type="SUPFAM" id="SSF53098">
    <property type="entry name" value="Ribonuclease H-like"/>
    <property type="match status" value="1"/>
</dbReference>